<dbReference type="AlphaFoldDB" id="A0A0F9HIM9"/>
<proteinExistence type="predicted"/>
<sequence>MQLPRHLSYTRSLSPSKAVFFYKTLESAFEPLQIEQNKLVGQK</sequence>
<organism evidence="1">
    <name type="scientific">marine sediment metagenome</name>
    <dbReference type="NCBI Taxonomy" id="412755"/>
    <lineage>
        <taxon>unclassified sequences</taxon>
        <taxon>metagenomes</taxon>
        <taxon>ecological metagenomes</taxon>
    </lineage>
</organism>
<gene>
    <name evidence="1" type="ORF">LCGC14_2059290</name>
</gene>
<evidence type="ECO:0000313" key="1">
    <source>
        <dbReference type="EMBL" id="KKL74997.1"/>
    </source>
</evidence>
<accession>A0A0F9HIM9</accession>
<protein>
    <submittedName>
        <fullName evidence="1">Uncharacterized protein</fullName>
    </submittedName>
</protein>
<comment type="caution">
    <text evidence="1">The sequence shown here is derived from an EMBL/GenBank/DDBJ whole genome shotgun (WGS) entry which is preliminary data.</text>
</comment>
<feature type="non-terminal residue" evidence="1">
    <location>
        <position position="43"/>
    </location>
</feature>
<name>A0A0F9HIM9_9ZZZZ</name>
<reference evidence="1" key="1">
    <citation type="journal article" date="2015" name="Nature">
        <title>Complex archaea that bridge the gap between prokaryotes and eukaryotes.</title>
        <authorList>
            <person name="Spang A."/>
            <person name="Saw J.H."/>
            <person name="Jorgensen S.L."/>
            <person name="Zaremba-Niedzwiedzka K."/>
            <person name="Martijn J."/>
            <person name="Lind A.E."/>
            <person name="van Eijk R."/>
            <person name="Schleper C."/>
            <person name="Guy L."/>
            <person name="Ettema T.J."/>
        </authorList>
    </citation>
    <scope>NUCLEOTIDE SEQUENCE</scope>
</reference>
<dbReference type="EMBL" id="LAZR01024481">
    <property type="protein sequence ID" value="KKL74997.1"/>
    <property type="molecule type" value="Genomic_DNA"/>
</dbReference>